<accession>A0A4Q2U8H0</accession>
<sequence>MPKRKVSAVSLAGAAPVARGHEDATPERLARAREDGDAAVDRAGVRRIGDPFDALRSRNLLDRLDIAANETLWHAGDRLRRHWHLSRLGALTAVDLARPCVDGGGGGSGGPGEAAQRHRDAFRRAVDAVGPRLMPYVAGVVIAGAPVASLRGLVGDSAHARTADALALERLREGLHRLCELWRMRPEARPLPIASWRAAGAEAVPDPDARG</sequence>
<gene>
    <name evidence="2" type="ORF">D3273_09235</name>
</gene>
<reference evidence="2 3" key="2">
    <citation type="submission" date="2019-02" db="EMBL/GenBank/DDBJ databases">
        <title>'Lichenibacterium ramalinii' gen. nov. sp. nov., 'Lichenibacterium minor' gen. nov. sp. nov.</title>
        <authorList>
            <person name="Pankratov T."/>
        </authorList>
    </citation>
    <scope>NUCLEOTIDE SEQUENCE [LARGE SCALE GENOMIC DNA]</scope>
    <source>
        <strain evidence="2 3">RmlP026</strain>
    </source>
</reference>
<reference evidence="2 3" key="1">
    <citation type="submission" date="2018-12" db="EMBL/GenBank/DDBJ databases">
        <authorList>
            <person name="Grouzdev D.S."/>
            <person name="Krutkina M.S."/>
        </authorList>
    </citation>
    <scope>NUCLEOTIDE SEQUENCE [LARGE SCALE GENOMIC DNA]</scope>
    <source>
        <strain evidence="2 3">RmlP026</strain>
    </source>
</reference>
<dbReference type="Proteomes" id="UP000290759">
    <property type="component" value="Unassembled WGS sequence"/>
</dbReference>
<evidence type="ECO:0000313" key="2">
    <source>
        <dbReference type="EMBL" id="RYC32208.1"/>
    </source>
</evidence>
<feature type="region of interest" description="Disordered" evidence="1">
    <location>
        <begin position="1"/>
        <end position="29"/>
    </location>
</feature>
<comment type="caution">
    <text evidence="2">The sequence shown here is derived from an EMBL/GenBank/DDBJ whole genome shotgun (WGS) entry which is preliminary data.</text>
</comment>
<feature type="compositionally biased region" description="Basic and acidic residues" evidence="1">
    <location>
        <begin position="19"/>
        <end position="29"/>
    </location>
</feature>
<keyword evidence="3" id="KW-1185">Reference proteome</keyword>
<dbReference type="AlphaFoldDB" id="A0A4Q2U8H0"/>
<protein>
    <submittedName>
        <fullName evidence="2">Uncharacterized protein</fullName>
    </submittedName>
</protein>
<dbReference type="EMBL" id="QYBB01000008">
    <property type="protein sequence ID" value="RYC32208.1"/>
    <property type="molecule type" value="Genomic_DNA"/>
</dbReference>
<evidence type="ECO:0000313" key="3">
    <source>
        <dbReference type="Proteomes" id="UP000290759"/>
    </source>
</evidence>
<dbReference type="RefSeq" id="WP_129225718.1">
    <property type="nucleotide sequence ID" value="NZ_QYBB01000008.1"/>
</dbReference>
<proteinExistence type="predicted"/>
<organism evidence="2 3">
    <name type="scientific">Lichenibacterium minor</name>
    <dbReference type="NCBI Taxonomy" id="2316528"/>
    <lineage>
        <taxon>Bacteria</taxon>
        <taxon>Pseudomonadati</taxon>
        <taxon>Pseudomonadota</taxon>
        <taxon>Alphaproteobacteria</taxon>
        <taxon>Hyphomicrobiales</taxon>
        <taxon>Lichenihabitantaceae</taxon>
        <taxon>Lichenibacterium</taxon>
    </lineage>
</organism>
<name>A0A4Q2U8H0_9HYPH</name>
<evidence type="ECO:0000256" key="1">
    <source>
        <dbReference type="SAM" id="MobiDB-lite"/>
    </source>
</evidence>
<dbReference type="OrthoDB" id="7995931at2"/>